<feature type="transmembrane region" description="Helical" evidence="1">
    <location>
        <begin position="12"/>
        <end position="35"/>
    </location>
</feature>
<comment type="caution">
    <text evidence="2">The sequence shown here is derived from an EMBL/GenBank/DDBJ whole genome shotgun (WGS) entry which is preliminary data.</text>
</comment>
<keyword evidence="1" id="KW-1133">Transmembrane helix</keyword>
<sequence length="90" mass="10104">MEQEQAVFDWKDLLLAGGLFLIIFLPLDLVIEWLAARWDITMLHARYRQMDVGTALAVALSLVIASRLFDALGSKRVKRPTKLDSGPPLP</sequence>
<reference evidence="2 3" key="1">
    <citation type="submission" date="2020-03" db="EMBL/GenBank/DDBJ databases">
        <title>Genomic Encyclopedia of Type Strains, Phase IV (KMG-IV): sequencing the most valuable type-strain genomes for metagenomic binning, comparative biology and taxonomic classification.</title>
        <authorList>
            <person name="Goeker M."/>
        </authorList>
    </citation>
    <scope>NUCLEOTIDE SEQUENCE [LARGE SCALE GENOMIC DNA]</scope>
    <source>
        <strain evidence="2 3">DSM 16846</strain>
    </source>
</reference>
<organism evidence="2 3">
    <name type="scientific">Sphingomonas kaistensis</name>
    <dbReference type="NCBI Taxonomy" id="298708"/>
    <lineage>
        <taxon>Bacteria</taxon>
        <taxon>Pseudomonadati</taxon>
        <taxon>Pseudomonadota</taxon>
        <taxon>Alphaproteobacteria</taxon>
        <taxon>Sphingomonadales</taxon>
        <taxon>Sphingomonadaceae</taxon>
        <taxon>Sphingomonas</taxon>
    </lineage>
</organism>
<dbReference type="RefSeq" id="WP_168067477.1">
    <property type="nucleotide sequence ID" value="NZ_JAATJC010000001.1"/>
</dbReference>
<protein>
    <submittedName>
        <fullName evidence="2">Membrane-anchored protein YejM (Alkaline phosphatase superfamily)</fullName>
    </submittedName>
</protein>
<feature type="transmembrane region" description="Helical" evidence="1">
    <location>
        <begin position="55"/>
        <end position="73"/>
    </location>
</feature>
<name>A0A7X5Y419_9SPHN</name>
<proteinExistence type="predicted"/>
<keyword evidence="3" id="KW-1185">Reference proteome</keyword>
<evidence type="ECO:0000313" key="3">
    <source>
        <dbReference type="Proteomes" id="UP000558192"/>
    </source>
</evidence>
<dbReference type="AlphaFoldDB" id="A0A7X5Y419"/>
<keyword evidence="1" id="KW-0472">Membrane</keyword>
<accession>A0A7X5Y419</accession>
<evidence type="ECO:0000256" key="1">
    <source>
        <dbReference type="SAM" id="Phobius"/>
    </source>
</evidence>
<dbReference type="Proteomes" id="UP000558192">
    <property type="component" value="Unassembled WGS sequence"/>
</dbReference>
<evidence type="ECO:0000313" key="2">
    <source>
        <dbReference type="EMBL" id="NJC04696.1"/>
    </source>
</evidence>
<gene>
    <name evidence="2" type="ORF">GGQ97_000489</name>
</gene>
<keyword evidence="1" id="KW-0812">Transmembrane</keyword>
<dbReference type="EMBL" id="JAATJC010000001">
    <property type="protein sequence ID" value="NJC04696.1"/>
    <property type="molecule type" value="Genomic_DNA"/>
</dbReference>